<feature type="domain" description="Expansin-like EG45" evidence="3">
    <location>
        <begin position="57"/>
        <end position="149"/>
    </location>
</feature>
<evidence type="ECO:0000256" key="1">
    <source>
        <dbReference type="ARBA" id="ARBA00022729"/>
    </source>
</evidence>
<dbReference type="PROSITE" id="PS50842">
    <property type="entry name" value="EXPANSIN_EG45"/>
    <property type="match status" value="1"/>
</dbReference>
<evidence type="ECO:0000259" key="3">
    <source>
        <dbReference type="PROSITE" id="PS50842"/>
    </source>
</evidence>
<dbReference type="InterPro" id="IPR036749">
    <property type="entry name" value="Expansin_CBD_sf"/>
</dbReference>
<dbReference type="GeneID" id="9593569"/>
<dbReference type="SUPFAM" id="SSF49590">
    <property type="entry name" value="PHL pollen allergen"/>
    <property type="match status" value="1"/>
</dbReference>
<dbReference type="InterPro" id="IPR051477">
    <property type="entry name" value="Expansin_CellWall"/>
</dbReference>
<feature type="chain" id="PRO_5003120877" evidence="2">
    <location>
        <begin position="20"/>
        <end position="239"/>
    </location>
</feature>
<gene>
    <name evidence="4" type="ORF">SCHCODRAFT_113589</name>
</gene>
<dbReference type="InterPro" id="IPR001153">
    <property type="entry name" value="Barwin_dom"/>
</dbReference>
<dbReference type="RefSeq" id="XP_003027252.1">
    <property type="nucleotide sequence ID" value="XM_003027206.1"/>
</dbReference>
<dbReference type="InterPro" id="IPR049818">
    <property type="entry name" value="Expansin_EXLX1-like"/>
</dbReference>
<accession>D8QI60</accession>
<dbReference type="PANTHER" id="PTHR31836">
    <property type="match status" value="1"/>
</dbReference>
<keyword evidence="1 2" id="KW-0732">Signal</keyword>
<dbReference type="InterPro" id="IPR007112">
    <property type="entry name" value="Expansin/allergen_DPBB_dom"/>
</dbReference>
<evidence type="ECO:0000256" key="2">
    <source>
        <dbReference type="SAM" id="SignalP"/>
    </source>
</evidence>
<dbReference type="GO" id="GO:0050832">
    <property type="term" value="P:defense response to fungus"/>
    <property type="evidence" value="ECO:0007669"/>
    <property type="project" value="InterPro"/>
</dbReference>
<dbReference type="PANTHER" id="PTHR31836:SF21">
    <property type="entry name" value="EXPANSIN-LIKE PROTEIN 7"/>
    <property type="match status" value="1"/>
</dbReference>
<dbReference type="OrthoDB" id="406505at2759"/>
<dbReference type="AlphaFoldDB" id="D8QI60"/>
<dbReference type="STRING" id="578458.D8QI60"/>
<dbReference type="CDD" id="cd22271">
    <property type="entry name" value="DPBB_EXP_N-like"/>
    <property type="match status" value="1"/>
</dbReference>
<dbReference type="HOGENOM" id="CLU_026963_3_1_1"/>
<name>D8QI60_SCHCM</name>
<dbReference type="InParanoid" id="D8QI60"/>
<dbReference type="Gene3D" id="2.60.40.760">
    <property type="entry name" value="Expansin, cellulose-binding-like domain"/>
    <property type="match status" value="1"/>
</dbReference>
<dbReference type="Proteomes" id="UP000007431">
    <property type="component" value="Unassembled WGS sequence"/>
</dbReference>
<feature type="non-terminal residue" evidence="4">
    <location>
        <position position="239"/>
    </location>
</feature>
<dbReference type="SMR" id="D8QI60"/>
<dbReference type="KEGG" id="scm:SCHCO_02642684"/>
<protein>
    <submittedName>
        <fullName evidence="4">Non-Catalytic module family EXPN protein</fullName>
    </submittedName>
</protein>
<dbReference type="Pfam" id="PF00967">
    <property type="entry name" value="Barwin"/>
    <property type="match status" value="1"/>
</dbReference>
<feature type="signal peptide" evidence="2">
    <location>
        <begin position="1"/>
        <end position="19"/>
    </location>
</feature>
<proteinExistence type="predicted"/>
<dbReference type="EMBL" id="GL377313">
    <property type="protein sequence ID" value="EFI92349.1"/>
    <property type="molecule type" value="Genomic_DNA"/>
</dbReference>
<dbReference type="Gene3D" id="2.40.40.10">
    <property type="entry name" value="RlpA-like domain"/>
    <property type="match status" value="1"/>
</dbReference>
<dbReference type="GO" id="GO:0042742">
    <property type="term" value="P:defense response to bacterium"/>
    <property type="evidence" value="ECO:0007669"/>
    <property type="project" value="InterPro"/>
</dbReference>
<reference evidence="4 5" key="1">
    <citation type="journal article" date="2010" name="Nat. Biotechnol.">
        <title>Genome sequence of the model mushroom Schizophyllum commune.</title>
        <authorList>
            <person name="Ohm R.A."/>
            <person name="de Jong J.F."/>
            <person name="Lugones L.G."/>
            <person name="Aerts A."/>
            <person name="Kothe E."/>
            <person name="Stajich J.E."/>
            <person name="de Vries R.P."/>
            <person name="Record E."/>
            <person name="Levasseur A."/>
            <person name="Baker S.E."/>
            <person name="Bartholomew K.A."/>
            <person name="Coutinho P.M."/>
            <person name="Erdmann S."/>
            <person name="Fowler T.J."/>
            <person name="Gathman A.C."/>
            <person name="Lombard V."/>
            <person name="Henrissat B."/>
            <person name="Knabe N."/>
            <person name="Kuees U."/>
            <person name="Lilly W.W."/>
            <person name="Lindquist E."/>
            <person name="Lucas S."/>
            <person name="Magnuson J.K."/>
            <person name="Piumi F."/>
            <person name="Raudaskoski M."/>
            <person name="Salamov A."/>
            <person name="Schmutz J."/>
            <person name="Schwarze F.W.M.R."/>
            <person name="vanKuyk P.A."/>
            <person name="Horton J.S."/>
            <person name="Grigoriev I.V."/>
            <person name="Woesten H.A.B."/>
        </authorList>
    </citation>
    <scope>NUCLEOTIDE SEQUENCE [LARGE SCALE GENOMIC DNA]</scope>
    <source>
        <strain evidence="5">H4-8 / FGSC 9210</strain>
    </source>
</reference>
<dbReference type="NCBIfam" id="NF041144">
    <property type="entry name" value="expansin_EXLX1"/>
    <property type="match status" value="1"/>
</dbReference>
<dbReference type="SUPFAM" id="SSF50685">
    <property type="entry name" value="Barwin-like endoglucanases"/>
    <property type="match status" value="1"/>
</dbReference>
<dbReference type="VEuPathDB" id="FungiDB:SCHCODRAFT_02642684"/>
<dbReference type="InterPro" id="IPR036908">
    <property type="entry name" value="RlpA-like_sf"/>
</dbReference>
<evidence type="ECO:0000313" key="5">
    <source>
        <dbReference type="Proteomes" id="UP000007431"/>
    </source>
</evidence>
<keyword evidence="5" id="KW-1185">Reference proteome</keyword>
<dbReference type="OMA" id="DYNHFVS"/>
<evidence type="ECO:0000313" key="4">
    <source>
        <dbReference type="EMBL" id="EFI92349.1"/>
    </source>
</evidence>
<dbReference type="eggNOG" id="ENOG502S9SU">
    <property type="taxonomic scope" value="Eukaryota"/>
</dbReference>
<organism evidence="5">
    <name type="scientific">Schizophyllum commune (strain H4-8 / FGSC 9210)</name>
    <name type="common">Split gill fungus</name>
    <dbReference type="NCBI Taxonomy" id="578458"/>
    <lineage>
        <taxon>Eukaryota</taxon>
        <taxon>Fungi</taxon>
        <taxon>Dikarya</taxon>
        <taxon>Basidiomycota</taxon>
        <taxon>Agaricomycotina</taxon>
        <taxon>Agaricomycetes</taxon>
        <taxon>Agaricomycetidae</taxon>
        <taxon>Agaricales</taxon>
        <taxon>Schizophyllaceae</taxon>
        <taxon>Schizophyllum</taxon>
    </lineage>
</organism>
<sequence length="239" mass="24881">MTALLRLASVAVLAGLAQARFVHHTTAKVSSRSNSGVDALQGSRAGTATTYGGNWSGGACSFADYDQGSFDGVAIGSSEWFGSASCGACLSVTGASGTATVMVVDKCPECEAGHLDLFQDVASKIDVDDATKGIFDITWEQVDCPVSGNMQFKNKEGTSGYYFALQVRNVVEPVDSLEVSTDGGSSWTSVAREDYNYFTSYSGFGDQVDVRVTSMTGKQIVQSGIAVSSGSVVEGGSQF</sequence>